<gene>
    <name evidence="1" type="ORF">E4665_07620</name>
</gene>
<evidence type="ECO:0000313" key="2">
    <source>
        <dbReference type="Proteomes" id="UP000298347"/>
    </source>
</evidence>
<dbReference type="Pfam" id="PF13704">
    <property type="entry name" value="Glyco_tranf_2_4"/>
    <property type="match status" value="1"/>
</dbReference>
<comment type="caution">
    <text evidence="1">The sequence shown here is derived from an EMBL/GenBank/DDBJ whole genome shotgun (WGS) entry which is preliminary data.</text>
</comment>
<organism evidence="1 2">
    <name type="scientific">Sporolactobacillus shoreae</name>
    <dbReference type="NCBI Taxonomy" id="1465501"/>
    <lineage>
        <taxon>Bacteria</taxon>
        <taxon>Bacillati</taxon>
        <taxon>Bacillota</taxon>
        <taxon>Bacilli</taxon>
        <taxon>Bacillales</taxon>
        <taxon>Sporolactobacillaceae</taxon>
        <taxon>Sporolactobacillus</taxon>
    </lineage>
</organism>
<reference evidence="1 2" key="1">
    <citation type="journal article" date="2015" name="Int. J. Syst. Evol. Microbiol.">
        <title>Sporolactobacillus shoreae sp. nov. and Sporolactobacillus spathodeae sp. nov., two spore-forming lactic acid bacteria isolated from tree barks in Thailand.</title>
        <authorList>
            <person name="Thamacharoensuk T."/>
            <person name="Kitahara M."/>
            <person name="Ohkuma M."/>
            <person name="Thongchul N."/>
            <person name="Tanasupawat S."/>
        </authorList>
    </citation>
    <scope>NUCLEOTIDE SEQUENCE [LARGE SCALE GENOMIC DNA]</scope>
    <source>
        <strain evidence="1 2">BK92</strain>
    </source>
</reference>
<keyword evidence="1" id="KW-0808">Transferase</keyword>
<dbReference type="Proteomes" id="UP000298347">
    <property type="component" value="Unassembled WGS sequence"/>
</dbReference>
<sequence>MKKVFCVGMLKNEADIIESYIRYHLNIFDGMVLLDNGSTDRSLEIIYSLQGEGLPVHLKHDVSLEYIQGDKTTDLIRYTFDQFGPDLIFPLDVDEFLISPNYSGNPRKLVNNLSTSKIYYLEREYTYFPINLNEDDLFIPNRLTFASPIKDYWPKVIVSKEIMDTYSPSISGGNHDLLFDKKNIQTQILQNLKLRHFPYRSIEQLKSKITVGWINTLASYNYSEGFNYHWHTLFDELKKNNFDLNVEAISDHQERHVPMNVSFCHSLDLKYTTDHEVNAIVNLLNYCESLADNYRQLDKQRREGS</sequence>
<accession>A0A4Z0GP42</accession>
<keyword evidence="2" id="KW-1185">Reference proteome</keyword>
<dbReference type="RefSeq" id="WP_135348192.1">
    <property type="nucleotide sequence ID" value="NZ_SRJD01000006.1"/>
</dbReference>
<dbReference type="OrthoDB" id="9815923at2"/>
<dbReference type="GO" id="GO:0016740">
    <property type="term" value="F:transferase activity"/>
    <property type="evidence" value="ECO:0007669"/>
    <property type="project" value="UniProtKB-KW"/>
</dbReference>
<evidence type="ECO:0000313" key="1">
    <source>
        <dbReference type="EMBL" id="TGA98715.1"/>
    </source>
</evidence>
<dbReference type="EMBL" id="SRJD01000006">
    <property type="protein sequence ID" value="TGA98715.1"/>
    <property type="molecule type" value="Genomic_DNA"/>
</dbReference>
<protein>
    <submittedName>
        <fullName evidence="1">Glycosyltransferase family 2 protein</fullName>
    </submittedName>
</protein>
<proteinExistence type="predicted"/>
<name>A0A4Z0GP42_9BACL</name>
<dbReference type="AlphaFoldDB" id="A0A4Z0GP42"/>